<comment type="caution">
    <text evidence="2">The sequence shown here is derived from an EMBL/GenBank/DDBJ whole genome shotgun (WGS) entry which is preliminary data.</text>
</comment>
<name>A0A3P3DA57_9RHOB</name>
<evidence type="ECO:0000313" key="2">
    <source>
        <dbReference type="EMBL" id="RRH71071.1"/>
    </source>
</evidence>
<gene>
    <name evidence="2" type="ORF">EG244_16875</name>
</gene>
<keyword evidence="3" id="KW-1185">Reference proteome</keyword>
<dbReference type="EMBL" id="RRAZ01000033">
    <property type="protein sequence ID" value="RRH71071.1"/>
    <property type="molecule type" value="Genomic_DNA"/>
</dbReference>
<organism evidence="2 3">
    <name type="scientific">Falsigemmobacter faecalis</name>
    <dbReference type="NCBI Taxonomy" id="2488730"/>
    <lineage>
        <taxon>Bacteria</taxon>
        <taxon>Pseudomonadati</taxon>
        <taxon>Pseudomonadota</taxon>
        <taxon>Alphaproteobacteria</taxon>
        <taxon>Rhodobacterales</taxon>
        <taxon>Paracoccaceae</taxon>
        <taxon>Falsigemmobacter</taxon>
    </lineage>
</organism>
<dbReference type="RefSeq" id="WP_124966350.1">
    <property type="nucleotide sequence ID" value="NZ_RRAZ01000033.1"/>
</dbReference>
<protein>
    <submittedName>
        <fullName evidence="2">Uncharacterized protein</fullName>
    </submittedName>
</protein>
<accession>A0A3P3DA57</accession>
<evidence type="ECO:0000256" key="1">
    <source>
        <dbReference type="SAM" id="SignalP"/>
    </source>
</evidence>
<reference evidence="2 3" key="1">
    <citation type="submission" date="2018-11" db="EMBL/GenBank/DDBJ databases">
        <title>Gemmobacter sp. nov., YIM 102744-1 draft genome.</title>
        <authorList>
            <person name="Li G."/>
            <person name="Jiang Y."/>
        </authorList>
    </citation>
    <scope>NUCLEOTIDE SEQUENCE [LARGE SCALE GENOMIC DNA]</scope>
    <source>
        <strain evidence="2 3">YIM 102744-1</strain>
    </source>
</reference>
<feature type="chain" id="PRO_5018095521" evidence="1">
    <location>
        <begin position="21"/>
        <end position="194"/>
    </location>
</feature>
<sequence length="194" mass="21538">MKPFLLVAGLAAALPSSALAQSYPIDCAILLCLAGGWPASEPCARAKAEFIRRITPWPVEPPLQLWRCPMGGSAGVVPDTPLRERLFKVATSTEPERADIDVSGSGFDFIRDLKVWQIDYRQFENRSGCKRTDDSRLGTYGPQGEFTWATISARSAPASSGVQVPRQCQSYRWRAVRVEWRDQAGTPGFEEVRY</sequence>
<dbReference type="OrthoDB" id="6197542at2"/>
<feature type="signal peptide" evidence="1">
    <location>
        <begin position="1"/>
        <end position="20"/>
    </location>
</feature>
<evidence type="ECO:0000313" key="3">
    <source>
        <dbReference type="Proteomes" id="UP000282125"/>
    </source>
</evidence>
<dbReference type="Proteomes" id="UP000282125">
    <property type="component" value="Unassembled WGS sequence"/>
</dbReference>
<keyword evidence="1" id="KW-0732">Signal</keyword>
<proteinExistence type="predicted"/>
<dbReference type="AlphaFoldDB" id="A0A3P3DA57"/>